<evidence type="ECO:0000256" key="1">
    <source>
        <dbReference type="SAM" id="MobiDB-lite"/>
    </source>
</evidence>
<organism evidence="2 3">
    <name type="scientific">Haladaptatus litoreus</name>
    <dbReference type="NCBI Taxonomy" id="553468"/>
    <lineage>
        <taxon>Archaea</taxon>
        <taxon>Methanobacteriati</taxon>
        <taxon>Methanobacteriota</taxon>
        <taxon>Stenosarchaea group</taxon>
        <taxon>Halobacteria</taxon>
        <taxon>Halobacteriales</taxon>
        <taxon>Haladaptataceae</taxon>
        <taxon>Haladaptatus</taxon>
    </lineage>
</organism>
<sequence length="136" mass="15029">METHGTFSPEDEATAREQYESVGPAAQTVVKETAKAMQFDREEYGERVTSDVVETARDALFASLLSVTTGTREEFEDAVPENFDVHVEGSDNVENVAWHVAPAVETVVAATYNEKENAAIATLQRITFGRVYRDIV</sequence>
<dbReference type="AlphaFoldDB" id="A0A1N6UU04"/>
<evidence type="ECO:0000313" key="2">
    <source>
        <dbReference type="EMBL" id="SIQ69120.1"/>
    </source>
</evidence>
<feature type="region of interest" description="Disordered" evidence="1">
    <location>
        <begin position="1"/>
        <end position="25"/>
    </location>
</feature>
<protein>
    <submittedName>
        <fullName evidence="2">Uncharacterized protein</fullName>
    </submittedName>
</protein>
<dbReference type="Proteomes" id="UP000186914">
    <property type="component" value="Unassembled WGS sequence"/>
</dbReference>
<gene>
    <name evidence="2" type="ORF">SAMN05421858_0097</name>
</gene>
<accession>A0A1N6UU04</accession>
<dbReference type="OrthoDB" id="191500at2157"/>
<dbReference type="EMBL" id="FTNO01000001">
    <property type="protein sequence ID" value="SIQ69120.1"/>
    <property type="molecule type" value="Genomic_DNA"/>
</dbReference>
<evidence type="ECO:0000313" key="3">
    <source>
        <dbReference type="Proteomes" id="UP000186914"/>
    </source>
</evidence>
<keyword evidence="3" id="KW-1185">Reference proteome</keyword>
<proteinExistence type="predicted"/>
<name>A0A1N6UU04_9EURY</name>
<dbReference type="RefSeq" id="WP_076427030.1">
    <property type="nucleotide sequence ID" value="NZ_FTNO01000001.1"/>
</dbReference>
<dbReference type="InterPro" id="IPR043832">
    <property type="entry name" value="DUF5809"/>
</dbReference>
<reference evidence="3" key="1">
    <citation type="submission" date="2017-01" db="EMBL/GenBank/DDBJ databases">
        <authorList>
            <person name="Varghese N."/>
            <person name="Submissions S."/>
        </authorList>
    </citation>
    <scope>NUCLEOTIDE SEQUENCE [LARGE SCALE GENOMIC DNA]</scope>
    <source>
        <strain evidence="3">CGMCC 1.7737</strain>
    </source>
</reference>
<dbReference type="Pfam" id="PF19125">
    <property type="entry name" value="DUF5809"/>
    <property type="match status" value="1"/>
</dbReference>